<accession>A0A4S8LX24</accession>
<dbReference type="OrthoDB" id="2691851at2759"/>
<feature type="non-terminal residue" evidence="1">
    <location>
        <position position="1"/>
    </location>
</feature>
<dbReference type="EMBL" id="ML179233">
    <property type="protein sequence ID" value="THU94060.1"/>
    <property type="molecule type" value="Genomic_DNA"/>
</dbReference>
<gene>
    <name evidence="1" type="ORF">K435DRAFT_669146</name>
</gene>
<proteinExistence type="predicted"/>
<reference evidence="1 2" key="1">
    <citation type="journal article" date="2019" name="Nat. Ecol. Evol.">
        <title>Megaphylogeny resolves global patterns of mushroom evolution.</title>
        <authorList>
            <person name="Varga T."/>
            <person name="Krizsan K."/>
            <person name="Foldi C."/>
            <person name="Dima B."/>
            <person name="Sanchez-Garcia M."/>
            <person name="Sanchez-Ramirez S."/>
            <person name="Szollosi G.J."/>
            <person name="Szarkandi J.G."/>
            <person name="Papp V."/>
            <person name="Albert L."/>
            <person name="Andreopoulos W."/>
            <person name="Angelini C."/>
            <person name="Antonin V."/>
            <person name="Barry K.W."/>
            <person name="Bougher N.L."/>
            <person name="Buchanan P."/>
            <person name="Buyck B."/>
            <person name="Bense V."/>
            <person name="Catcheside P."/>
            <person name="Chovatia M."/>
            <person name="Cooper J."/>
            <person name="Damon W."/>
            <person name="Desjardin D."/>
            <person name="Finy P."/>
            <person name="Geml J."/>
            <person name="Haridas S."/>
            <person name="Hughes K."/>
            <person name="Justo A."/>
            <person name="Karasinski D."/>
            <person name="Kautmanova I."/>
            <person name="Kiss B."/>
            <person name="Kocsube S."/>
            <person name="Kotiranta H."/>
            <person name="LaButti K.M."/>
            <person name="Lechner B.E."/>
            <person name="Liimatainen K."/>
            <person name="Lipzen A."/>
            <person name="Lukacs Z."/>
            <person name="Mihaltcheva S."/>
            <person name="Morgado L.N."/>
            <person name="Niskanen T."/>
            <person name="Noordeloos M.E."/>
            <person name="Ohm R.A."/>
            <person name="Ortiz-Santana B."/>
            <person name="Ovrebo C."/>
            <person name="Racz N."/>
            <person name="Riley R."/>
            <person name="Savchenko A."/>
            <person name="Shiryaev A."/>
            <person name="Soop K."/>
            <person name="Spirin V."/>
            <person name="Szebenyi C."/>
            <person name="Tomsovsky M."/>
            <person name="Tulloss R.E."/>
            <person name="Uehling J."/>
            <person name="Grigoriev I.V."/>
            <person name="Vagvolgyi C."/>
            <person name="Papp T."/>
            <person name="Martin F.M."/>
            <person name="Miettinen O."/>
            <person name="Hibbett D.S."/>
            <person name="Nagy L.G."/>
        </authorList>
    </citation>
    <scope>NUCLEOTIDE SEQUENCE [LARGE SCALE GENOMIC DNA]</scope>
    <source>
        <strain evidence="1 2">CBS 962.96</strain>
    </source>
</reference>
<dbReference type="Proteomes" id="UP000297245">
    <property type="component" value="Unassembled WGS sequence"/>
</dbReference>
<evidence type="ECO:0000313" key="1">
    <source>
        <dbReference type="EMBL" id="THU94060.1"/>
    </source>
</evidence>
<evidence type="ECO:0000313" key="2">
    <source>
        <dbReference type="Proteomes" id="UP000297245"/>
    </source>
</evidence>
<protein>
    <submittedName>
        <fullName evidence="1">Uncharacterized protein</fullName>
    </submittedName>
</protein>
<name>A0A4S8LX24_DENBC</name>
<sequence length="1126" mass="126810">RRLAVRFKNLIQFIGTHSVPGLQRIFTTAVESRWSVHALFKKLSLASEGRYHPKNYTQDEIDLSILMFELGGGSASHALNYAFTALPCKMTIKAYRKQWNLRVSNKDVFLTDIIANIDSIFGPHEGKDGELVNLPRARSGHTLSFDQIATEKKVGYIPETDEMTGFCLEHVHELNSVIVSSDTKTIQAAAQAVREGRVHLAHEASVGAISSHSQYDYHARPVFIGPTCKKTSWEALHRNIEMVVSGWNLSKYGAEAYGPIWTIASDGDPTRRVALYIYCMHKKLDQNDSLYCYLGTLLGLNLYTGDNNITMDFDYKHLFKRICTLLCSNEGMYIDTTKIDKNLLSRWFERIEDHDWSDQTIYALLNPADAQNVPRAIKLIQVIIKLRQIETFDFTPAEERIHSSLCILAEMLEALLMPFIEITLTLSDQLEYLSKFAHISCALYLIHTTNFMPNQLFGDLQAMVKNAFFTVAKTKVLDLERKVFICLLGDDVLEALFGCCRMIGGHSPNCSCDELPRRFSAAMRCSDIYHRHPDWEKKPDRLKFSRNRDFDHIRPNSWKGEVRAGSCNLETCWNSGKQKALETQKKWGVSTNVSFEEMFSREGVDMLRPLGGKYVAISEEIDRSMADLVMPSHEEVTGSGIDLMHTRQAAISGLKLLEDEKAKVAPVLSPSMQSMFLEFADRKKCPKTSAIRIFFDESVDVGNGGSHDRLFHLHDLFATLIRVGPDLCLSICEATVIKCSTNSLDAVPLAELSLPASPFTVSGQILSLLPVPDNQVSRWIWNGNYSTFVSSKTKNSQPQSIIRGTNLRITAPAYMLLPVSQQQTTIPVQELSESIQIHETLSSTWAFPSDTLSRFWDTLYSRLTSEYGLSYFKSIQAIGKVTSDTGFPYISVNPPKHFLVPLKDTVLAATIALDGKRKCPRCLCVVKETELQNHMGIHIILAKRNVLEKKLALPVLNDYPCGFCGGSTTHGKCQLYGKLSKAESTCPFTYEFQIKSLLTNRMGKKQTSQARLYCTNIPLACPFPPCTERHWKYNMPDHIQDCHPSLTAHLPVDFVTTAQISTEEQIALGVPSDKTIEWPLSSLQSFCRPEKHSLRSPPGSPTRSRVRKSRRILTSLNIWYIACLAA</sequence>
<dbReference type="AlphaFoldDB" id="A0A4S8LX24"/>
<organism evidence="1 2">
    <name type="scientific">Dendrothele bispora (strain CBS 962.96)</name>
    <dbReference type="NCBI Taxonomy" id="1314807"/>
    <lineage>
        <taxon>Eukaryota</taxon>
        <taxon>Fungi</taxon>
        <taxon>Dikarya</taxon>
        <taxon>Basidiomycota</taxon>
        <taxon>Agaricomycotina</taxon>
        <taxon>Agaricomycetes</taxon>
        <taxon>Agaricomycetidae</taxon>
        <taxon>Agaricales</taxon>
        <taxon>Agaricales incertae sedis</taxon>
        <taxon>Dendrothele</taxon>
    </lineage>
</organism>
<keyword evidence="2" id="KW-1185">Reference proteome</keyword>